<sequence>MTAAAAKAHERSKQHILKADKQEPWEWEPANNCQFDLSAWEPQSRTFADLRVNLINDYVPFWRDGVEAAEAGGKPTSMEIFLSRFDDDPWGWNNDSGDKASDGWSKPLSRANAADDWGSPAQEKNEWGGKGVQDKSGWGAGAVAGGGNTEEDPQNHSGWAGGEAGWDVPALVPDASRPNEDQNDRSSGRKKSGGGRVRKRKYNWADVPDRDAWTFVEKYAREEDASPERRQQMHQFFEAFDSSQISDMSFSLPNLPDGWVLQYDERTQHTFWVDTRATPPRSIWVHPYEDEQFLEEHPDIRERLVAVRVQGPPNGTPPPYSPRRHSFSEGSRPESNAYLGVANVDGRATSQPPTPTAAIGTKEEREAAKRQRAAERAAMMQQLAEERRQQRLSSPYAYGNTGYSQSTYGAPAGDPLLARRSRTGGRFGNNGFGGGGFGGGGIGLPLLGGLAGGLLLGEVLDDFGGGWGGGFGDPGFGGGWDNGFGGGFF</sequence>
<evidence type="ECO:0000313" key="3">
    <source>
        <dbReference type="Proteomes" id="UP000287166"/>
    </source>
</evidence>
<dbReference type="Proteomes" id="UP000287166">
    <property type="component" value="Unassembled WGS sequence"/>
</dbReference>
<accession>A0A401G7V4</accession>
<dbReference type="InParanoid" id="A0A401G7V4"/>
<dbReference type="GeneID" id="38775159"/>
<evidence type="ECO:0000313" key="2">
    <source>
        <dbReference type="EMBL" id="GBE78242.1"/>
    </source>
</evidence>
<reference evidence="2 3" key="1">
    <citation type="journal article" date="2018" name="Sci. Rep.">
        <title>Genome sequence of the cauliflower mushroom Sparassis crispa (Hanabiratake) and its association with beneficial usage.</title>
        <authorList>
            <person name="Kiyama R."/>
            <person name="Furutani Y."/>
            <person name="Kawaguchi K."/>
            <person name="Nakanishi T."/>
        </authorList>
    </citation>
    <scope>NUCLEOTIDE SEQUENCE [LARGE SCALE GENOMIC DNA]</scope>
</reference>
<feature type="compositionally biased region" description="Basic residues" evidence="1">
    <location>
        <begin position="188"/>
        <end position="201"/>
    </location>
</feature>
<dbReference type="EMBL" id="BFAD01000001">
    <property type="protein sequence ID" value="GBE78242.1"/>
    <property type="molecule type" value="Genomic_DNA"/>
</dbReference>
<comment type="caution">
    <text evidence="2">The sequence shown here is derived from an EMBL/GenBank/DDBJ whole genome shotgun (WGS) entry which is preliminary data.</text>
</comment>
<evidence type="ECO:0008006" key="4">
    <source>
        <dbReference type="Google" id="ProtNLM"/>
    </source>
</evidence>
<feature type="compositionally biased region" description="Gly residues" evidence="1">
    <location>
        <begin position="138"/>
        <end position="148"/>
    </location>
</feature>
<feature type="region of interest" description="Disordered" evidence="1">
    <location>
        <begin position="309"/>
        <end position="336"/>
    </location>
</feature>
<gene>
    <name evidence="2" type="ORF">SCP_0111250</name>
</gene>
<feature type="region of interest" description="Disordered" evidence="1">
    <location>
        <begin position="345"/>
        <end position="364"/>
    </location>
</feature>
<evidence type="ECO:0000256" key="1">
    <source>
        <dbReference type="SAM" id="MobiDB-lite"/>
    </source>
</evidence>
<keyword evidence="3" id="KW-1185">Reference proteome</keyword>
<dbReference type="STRING" id="139825.A0A401G7V4"/>
<feature type="compositionally biased region" description="Basic and acidic residues" evidence="1">
    <location>
        <begin position="177"/>
        <end position="187"/>
    </location>
</feature>
<organism evidence="2 3">
    <name type="scientific">Sparassis crispa</name>
    <dbReference type="NCBI Taxonomy" id="139825"/>
    <lineage>
        <taxon>Eukaryota</taxon>
        <taxon>Fungi</taxon>
        <taxon>Dikarya</taxon>
        <taxon>Basidiomycota</taxon>
        <taxon>Agaricomycotina</taxon>
        <taxon>Agaricomycetes</taxon>
        <taxon>Polyporales</taxon>
        <taxon>Sparassidaceae</taxon>
        <taxon>Sparassis</taxon>
    </lineage>
</organism>
<feature type="compositionally biased region" description="Basic and acidic residues" evidence="1">
    <location>
        <begin position="7"/>
        <end position="24"/>
    </location>
</feature>
<name>A0A401G7V4_9APHY</name>
<dbReference type="OrthoDB" id="2367685at2759"/>
<protein>
    <recommendedName>
        <fullName evidence="4">WW domain-containing protein</fullName>
    </recommendedName>
</protein>
<feature type="region of interest" description="Disordered" evidence="1">
    <location>
        <begin position="1"/>
        <end position="24"/>
    </location>
</feature>
<dbReference type="RefSeq" id="XP_027609155.1">
    <property type="nucleotide sequence ID" value="XM_027753354.1"/>
</dbReference>
<proteinExistence type="predicted"/>
<feature type="region of interest" description="Disordered" evidence="1">
    <location>
        <begin position="93"/>
        <end position="201"/>
    </location>
</feature>
<dbReference type="AlphaFoldDB" id="A0A401G7V4"/>